<dbReference type="GO" id="GO:0004565">
    <property type="term" value="F:beta-galactosidase activity"/>
    <property type="evidence" value="ECO:0007669"/>
    <property type="project" value="UniProtKB-EC"/>
</dbReference>
<dbReference type="InterPro" id="IPR017853">
    <property type="entry name" value="GH"/>
</dbReference>
<organism evidence="7">
    <name type="scientific">marine sediment metagenome</name>
    <dbReference type="NCBI Taxonomy" id="412755"/>
    <lineage>
        <taxon>unclassified sequences</taxon>
        <taxon>metagenomes</taxon>
        <taxon>ecological metagenomes</taxon>
    </lineage>
</organism>
<evidence type="ECO:0000256" key="2">
    <source>
        <dbReference type="ARBA" id="ARBA00012756"/>
    </source>
</evidence>
<reference evidence="7" key="1">
    <citation type="journal article" date="2014" name="Front. Microbiol.">
        <title>High frequency of phylogenetically diverse reductive dehalogenase-homologous genes in deep subseafloor sedimentary metagenomes.</title>
        <authorList>
            <person name="Kawai M."/>
            <person name="Futagami T."/>
            <person name="Toyoda A."/>
            <person name="Takaki Y."/>
            <person name="Nishi S."/>
            <person name="Hori S."/>
            <person name="Arai W."/>
            <person name="Tsubouchi T."/>
            <person name="Morono Y."/>
            <person name="Uchiyama I."/>
            <person name="Ito T."/>
            <person name="Fujiyama A."/>
            <person name="Inagaki F."/>
            <person name="Takami H."/>
        </authorList>
    </citation>
    <scope>NUCLEOTIDE SEQUENCE</scope>
    <source>
        <strain evidence="7">Expedition CK06-06</strain>
    </source>
</reference>
<evidence type="ECO:0000256" key="3">
    <source>
        <dbReference type="ARBA" id="ARBA00022801"/>
    </source>
</evidence>
<dbReference type="GO" id="GO:0009341">
    <property type="term" value="C:beta-galactosidase complex"/>
    <property type="evidence" value="ECO:0007669"/>
    <property type="project" value="TreeGrafter"/>
</dbReference>
<feature type="domain" description="Glycoside hydrolase family 2 catalytic" evidence="6">
    <location>
        <begin position="41"/>
        <end position="173"/>
    </location>
</feature>
<dbReference type="Gene3D" id="2.60.40.10">
    <property type="entry name" value="Immunoglobulins"/>
    <property type="match status" value="1"/>
</dbReference>
<dbReference type="AlphaFoldDB" id="X0VXG3"/>
<accession>X0VXG3</accession>
<dbReference type="InterPro" id="IPR013783">
    <property type="entry name" value="Ig-like_fold"/>
</dbReference>
<dbReference type="Pfam" id="PF00703">
    <property type="entry name" value="Glyco_hydro_2"/>
    <property type="match status" value="1"/>
</dbReference>
<evidence type="ECO:0000256" key="1">
    <source>
        <dbReference type="ARBA" id="ARBA00001412"/>
    </source>
</evidence>
<protein>
    <recommendedName>
        <fullName evidence="2">beta-galactosidase</fullName>
        <ecNumber evidence="2">3.2.1.23</ecNumber>
    </recommendedName>
</protein>
<evidence type="ECO:0000313" key="7">
    <source>
        <dbReference type="EMBL" id="GAG17123.1"/>
    </source>
</evidence>
<dbReference type="InterPro" id="IPR006102">
    <property type="entry name" value="Ig-like_GH2"/>
</dbReference>
<dbReference type="PANTHER" id="PTHR46323">
    <property type="entry name" value="BETA-GALACTOSIDASE"/>
    <property type="match status" value="1"/>
</dbReference>
<evidence type="ECO:0000259" key="5">
    <source>
        <dbReference type="Pfam" id="PF00703"/>
    </source>
</evidence>
<dbReference type="InterPro" id="IPR006103">
    <property type="entry name" value="Glyco_hydro_2_cat"/>
</dbReference>
<dbReference type="EC" id="3.2.1.23" evidence="2"/>
<comment type="caution">
    <text evidence="7">The sequence shown here is derived from an EMBL/GenBank/DDBJ whole genome shotgun (WGS) entry which is preliminary data.</text>
</comment>
<comment type="catalytic activity">
    <reaction evidence="1">
        <text>Hydrolysis of terminal non-reducing beta-D-galactose residues in beta-D-galactosides.</text>
        <dbReference type="EC" id="3.2.1.23"/>
    </reaction>
</comment>
<dbReference type="Gene3D" id="3.20.20.80">
    <property type="entry name" value="Glycosidases"/>
    <property type="match status" value="1"/>
</dbReference>
<gene>
    <name evidence="7" type="ORF">S01H1_48798</name>
</gene>
<dbReference type="SUPFAM" id="SSF49303">
    <property type="entry name" value="beta-Galactosidase/glucuronidase domain"/>
    <property type="match status" value="1"/>
</dbReference>
<name>X0VXG3_9ZZZZ</name>
<proteinExistence type="predicted"/>
<keyword evidence="3" id="KW-0378">Hydrolase</keyword>
<feature type="domain" description="Glycoside hydrolase family 2 immunoglobulin-like beta-sandwich" evidence="5">
    <location>
        <begin position="3"/>
        <end position="39"/>
    </location>
</feature>
<dbReference type="InterPro" id="IPR006101">
    <property type="entry name" value="Glyco_hydro_2"/>
</dbReference>
<keyword evidence="4" id="KW-0326">Glycosidase</keyword>
<evidence type="ECO:0000259" key="6">
    <source>
        <dbReference type="Pfam" id="PF02836"/>
    </source>
</evidence>
<dbReference type="InterPro" id="IPR036156">
    <property type="entry name" value="Beta-gal/glucu_dom_sf"/>
</dbReference>
<dbReference type="PANTHER" id="PTHR46323:SF2">
    <property type="entry name" value="BETA-GALACTOSIDASE"/>
    <property type="match status" value="1"/>
</dbReference>
<dbReference type="PRINTS" id="PR00132">
    <property type="entry name" value="GLHYDRLASE2"/>
</dbReference>
<dbReference type="Pfam" id="PF02836">
    <property type="entry name" value="Glyco_hydro_2_C"/>
    <property type="match status" value="1"/>
</dbReference>
<evidence type="ECO:0000256" key="4">
    <source>
        <dbReference type="ARBA" id="ARBA00023295"/>
    </source>
</evidence>
<feature type="non-terminal residue" evidence="7">
    <location>
        <position position="219"/>
    </location>
</feature>
<dbReference type="InterPro" id="IPR050347">
    <property type="entry name" value="Bact_Beta-galactosidase"/>
</dbReference>
<dbReference type="SUPFAM" id="SSF51445">
    <property type="entry name" value="(Trans)glycosidases"/>
    <property type="match status" value="1"/>
</dbReference>
<dbReference type="EMBL" id="BARS01031347">
    <property type="protein sequence ID" value="GAG17123.1"/>
    <property type="molecule type" value="Genomic_DNA"/>
</dbReference>
<dbReference type="GO" id="GO:0005990">
    <property type="term" value="P:lactose catabolic process"/>
    <property type="evidence" value="ECO:0007669"/>
    <property type="project" value="TreeGrafter"/>
</dbReference>
<sequence length="219" mass="25576">MEEVQSWTPEFPHLYTASFSLLDARGNTLHETAERIGFRTVEVREQDGIYVNDVRIKYKGVNRHTFHPDHARTSSKNFSIEVVNLLKDMNMNAVRMSHYLPDPHFLDVCDSMGLFVLDELAGWQRPAYDSVVGRKLLREMIARDVNHPSVVMWDNGNEGGWNTTYDRDFKELDIQQREVLHPWGTFEKTNTAHYVEYDYLSLDHFAPRSIFFPTELLHG</sequence>